<feature type="signal peptide" evidence="2">
    <location>
        <begin position="1"/>
        <end position="21"/>
    </location>
</feature>
<proteinExistence type="predicted"/>
<sequence>MKKNYIWLLLLLLVTAGCQQAAGEEETKELTLAHNQPTDHPVHLSLTRFAELVDEKSDGELVIDVYPNGELGSEREVIENTQFGTVDIAKVSASALEGFDPIYSIFSLPYMFESQESFKQIMANEEITDEIYLNTTDIGFRGLTYYDAGVRNMYTKDRIIESAEDMAGLKTRVQPSRTSVQMIEAIGGTPTPMSYGEVYTALQSGVIDAAENNETALVNSSHGEVAKNYFFTEHAIVPDMLIMNDEMYSDLTEEEQQVIEEAAEESTEYHEELWAEMVEESVTIAEEEMDVTFYDIDKQTFIDAVQPLHEQFQENPDTADIYSRIKEES</sequence>
<dbReference type="Pfam" id="PF03480">
    <property type="entry name" value="DctP"/>
    <property type="match status" value="1"/>
</dbReference>
<dbReference type="PANTHER" id="PTHR33376">
    <property type="match status" value="1"/>
</dbReference>
<evidence type="ECO:0000256" key="2">
    <source>
        <dbReference type="SAM" id="SignalP"/>
    </source>
</evidence>
<keyword evidence="4" id="KW-1185">Reference proteome</keyword>
<keyword evidence="1 2" id="KW-0732">Signal</keyword>
<comment type="caution">
    <text evidence="3">The sequence shown here is derived from an EMBL/GenBank/DDBJ whole genome shotgun (WGS) entry which is preliminary data.</text>
</comment>
<name>A0A419V8G9_9BACL</name>
<dbReference type="InterPro" id="IPR018389">
    <property type="entry name" value="DctP_fam"/>
</dbReference>
<dbReference type="AlphaFoldDB" id="A0A419V8G9"/>
<evidence type="ECO:0000256" key="1">
    <source>
        <dbReference type="ARBA" id="ARBA00022729"/>
    </source>
</evidence>
<evidence type="ECO:0000313" key="4">
    <source>
        <dbReference type="Proteomes" id="UP000285120"/>
    </source>
</evidence>
<dbReference type="OrthoDB" id="9776801at2"/>
<keyword evidence="3" id="KW-0675">Receptor</keyword>
<gene>
    <name evidence="3" type="ORF">ATL39_0598</name>
</gene>
<organism evidence="3 4">
    <name type="scientific">Sinobaca qinghaiensis</name>
    <dbReference type="NCBI Taxonomy" id="342944"/>
    <lineage>
        <taxon>Bacteria</taxon>
        <taxon>Bacillati</taxon>
        <taxon>Bacillota</taxon>
        <taxon>Bacilli</taxon>
        <taxon>Bacillales</taxon>
        <taxon>Sporolactobacillaceae</taxon>
        <taxon>Sinobaca</taxon>
    </lineage>
</organism>
<protein>
    <submittedName>
        <fullName evidence="3">Tripartite ATP-independent transporter DctP family solute receptor</fullName>
    </submittedName>
</protein>
<dbReference type="NCBIfam" id="NF037995">
    <property type="entry name" value="TRAP_S1"/>
    <property type="match status" value="1"/>
</dbReference>
<dbReference type="GO" id="GO:0030246">
    <property type="term" value="F:carbohydrate binding"/>
    <property type="evidence" value="ECO:0007669"/>
    <property type="project" value="TreeGrafter"/>
</dbReference>
<dbReference type="Proteomes" id="UP000285120">
    <property type="component" value="Unassembled WGS sequence"/>
</dbReference>
<dbReference type="SUPFAM" id="SSF53850">
    <property type="entry name" value="Periplasmic binding protein-like II"/>
    <property type="match status" value="1"/>
</dbReference>
<dbReference type="PROSITE" id="PS51257">
    <property type="entry name" value="PROKAR_LIPOPROTEIN"/>
    <property type="match status" value="1"/>
</dbReference>
<dbReference type="InterPro" id="IPR004682">
    <property type="entry name" value="TRAP_DctP"/>
</dbReference>
<feature type="chain" id="PRO_5019108747" evidence="2">
    <location>
        <begin position="22"/>
        <end position="329"/>
    </location>
</feature>
<reference evidence="3 4" key="1">
    <citation type="submission" date="2018-09" db="EMBL/GenBank/DDBJ databases">
        <title>Genomic Encyclopedia of Archaeal and Bacterial Type Strains, Phase II (KMG-II): from individual species to whole genera.</title>
        <authorList>
            <person name="Goeker M."/>
        </authorList>
    </citation>
    <scope>NUCLEOTIDE SEQUENCE [LARGE SCALE GENOMIC DNA]</scope>
    <source>
        <strain evidence="3 4">DSM 17008</strain>
    </source>
</reference>
<dbReference type="InterPro" id="IPR038404">
    <property type="entry name" value="TRAP_DctP_sf"/>
</dbReference>
<dbReference type="Gene3D" id="3.40.190.170">
    <property type="entry name" value="Bacterial extracellular solute-binding protein, family 7"/>
    <property type="match status" value="1"/>
</dbReference>
<dbReference type="RefSeq" id="WP_120191789.1">
    <property type="nucleotide sequence ID" value="NZ_RAPK01000006.1"/>
</dbReference>
<evidence type="ECO:0000313" key="3">
    <source>
        <dbReference type="EMBL" id="RKD76381.1"/>
    </source>
</evidence>
<dbReference type="NCBIfam" id="TIGR00787">
    <property type="entry name" value="dctP"/>
    <property type="match status" value="1"/>
</dbReference>
<dbReference type="GO" id="GO:0055085">
    <property type="term" value="P:transmembrane transport"/>
    <property type="evidence" value="ECO:0007669"/>
    <property type="project" value="InterPro"/>
</dbReference>
<accession>A0A419V8G9</accession>
<dbReference type="PIRSF" id="PIRSF006470">
    <property type="entry name" value="DctB"/>
    <property type="match status" value="1"/>
</dbReference>
<dbReference type="GO" id="GO:0030288">
    <property type="term" value="C:outer membrane-bounded periplasmic space"/>
    <property type="evidence" value="ECO:0007669"/>
    <property type="project" value="InterPro"/>
</dbReference>
<dbReference type="PANTHER" id="PTHR33376:SF2">
    <property type="entry name" value="DICARBOXYLATE-BINDING PERIPLASMIC PROTEIN"/>
    <property type="match status" value="1"/>
</dbReference>
<dbReference type="CDD" id="cd13671">
    <property type="entry name" value="PBP2_TRAP_SBP_like_3"/>
    <property type="match status" value="1"/>
</dbReference>
<dbReference type="EMBL" id="RAPK01000006">
    <property type="protein sequence ID" value="RKD76381.1"/>
    <property type="molecule type" value="Genomic_DNA"/>
</dbReference>